<accession>E4L8I7</accession>
<sequence length="294" mass="32679">MRKLITYNYKGLTQWGVLSIDDKEIIPSELLEETYFIPLSENLFSFINSGDEGLINLEKCLAMNEKDNAVPTISINDVEIEIPLISGRNIFCVGKNYKSHVKEFENTNDIPSTPVFFTKAASSLTATNKSIIRHYDISKELDYEGELAIVIGKKGTDIKEEDALNYIYGYTIINDITSRDLQRSHEQWFKGKSLDTFCPIGPVILTGSNNTSFTIETKVNGELRQKDSTDNMIFSISKIISNLSKGITLLPGDIIATGTPHGVGMGFNPPKFLKSGDKIEITISHIGSLVNNVK</sequence>
<comment type="similarity">
    <text evidence="1">Belongs to the FAH family.</text>
</comment>
<dbReference type="EMBL" id="AENT01000012">
    <property type="protein sequence ID" value="EFR43032.1"/>
    <property type="molecule type" value="Genomic_DNA"/>
</dbReference>
<dbReference type="GO" id="GO:0046872">
    <property type="term" value="F:metal ion binding"/>
    <property type="evidence" value="ECO:0007669"/>
    <property type="project" value="UniProtKB-KW"/>
</dbReference>
<gene>
    <name evidence="4" type="ORF">HMPREF9220_1173</name>
</gene>
<dbReference type="FunFam" id="3.90.850.10:FF:000002">
    <property type="entry name" value="2-hydroxyhepta-2,4-diene-1,7-dioate isomerase"/>
    <property type="match status" value="1"/>
</dbReference>
<dbReference type="AlphaFoldDB" id="E4L8I7"/>
<dbReference type="Gene3D" id="3.90.850.10">
    <property type="entry name" value="Fumarylacetoacetase-like, C-terminal domain"/>
    <property type="match status" value="1"/>
</dbReference>
<dbReference type="PANTHER" id="PTHR11820:SF7">
    <property type="entry name" value="ACYLPYRUVASE FAHD1, MITOCHONDRIAL"/>
    <property type="match status" value="1"/>
</dbReference>
<dbReference type="OrthoDB" id="9805307at2"/>
<dbReference type="GO" id="GO:0019752">
    <property type="term" value="P:carboxylic acid metabolic process"/>
    <property type="evidence" value="ECO:0007669"/>
    <property type="project" value="UniProtKB-ARBA"/>
</dbReference>
<dbReference type="eggNOG" id="COG0179">
    <property type="taxonomic scope" value="Bacteria"/>
</dbReference>
<dbReference type="InterPro" id="IPR036663">
    <property type="entry name" value="Fumarylacetoacetase_C_sf"/>
</dbReference>
<protein>
    <submittedName>
        <fullName evidence="4">FAH family protein</fullName>
    </submittedName>
</protein>
<evidence type="ECO:0000313" key="5">
    <source>
        <dbReference type="Proteomes" id="UP000004594"/>
    </source>
</evidence>
<feature type="domain" description="Fumarylacetoacetase-like C-terminal" evidence="3">
    <location>
        <begin position="90"/>
        <end position="293"/>
    </location>
</feature>
<evidence type="ECO:0000256" key="2">
    <source>
        <dbReference type="ARBA" id="ARBA00022723"/>
    </source>
</evidence>
<reference evidence="4 5" key="1">
    <citation type="submission" date="2010-11" db="EMBL/GenBank/DDBJ databases">
        <authorList>
            <person name="Durkin A.S."/>
            <person name="Madupu R."/>
            <person name="Torralba M."/>
            <person name="Gillis M."/>
            <person name="Methe B."/>
            <person name="Sutton G."/>
            <person name="Nelson K.E."/>
        </authorList>
    </citation>
    <scope>NUCLEOTIDE SEQUENCE [LARGE SCALE GENOMIC DNA]</scope>
    <source>
        <strain evidence="4 5">UPII 345-E</strain>
    </source>
</reference>
<evidence type="ECO:0000256" key="1">
    <source>
        <dbReference type="ARBA" id="ARBA00010211"/>
    </source>
</evidence>
<dbReference type="InterPro" id="IPR011234">
    <property type="entry name" value="Fumarylacetoacetase-like_C"/>
</dbReference>
<dbReference type="GO" id="GO:0018773">
    <property type="term" value="F:acetylpyruvate hydrolase activity"/>
    <property type="evidence" value="ECO:0007669"/>
    <property type="project" value="TreeGrafter"/>
</dbReference>
<evidence type="ECO:0000313" key="4">
    <source>
        <dbReference type="EMBL" id="EFR43032.1"/>
    </source>
</evidence>
<dbReference type="Proteomes" id="UP000004594">
    <property type="component" value="Unassembled WGS sequence"/>
</dbReference>
<name>E4L8I7_9FIRM</name>
<keyword evidence="2" id="KW-0479">Metal-binding</keyword>
<dbReference type="Pfam" id="PF01557">
    <property type="entry name" value="FAA_hydrolase"/>
    <property type="match status" value="1"/>
</dbReference>
<evidence type="ECO:0000259" key="3">
    <source>
        <dbReference type="Pfam" id="PF01557"/>
    </source>
</evidence>
<dbReference type="GO" id="GO:0016853">
    <property type="term" value="F:isomerase activity"/>
    <property type="evidence" value="ECO:0007669"/>
    <property type="project" value="UniProtKB-ARBA"/>
</dbReference>
<comment type="caution">
    <text evidence="4">The sequence shown here is derived from an EMBL/GenBank/DDBJ whole genome shotgun (WGS) entry which is preliminary data.</text>
</comment>
<dbReference type="PANTHER" id="PTHR11820">
    <property type="entry name" value="ACYLPYRUVASE"/>
    <property type="match status" value="1"/>
</dbReference>
<dbReference type="SUPFAM" id="SSF56529">
    <property type="entry name" value="FAH"/>
    <property type="match status" value="1"/>
</dbReference>
<dbReference type="RefSeq" id="WP_007554442.1">
    <property type="nucleotide sequence ID" value="NZ_AENT01000012.1"/>
</dbReference>
<proteinExistence type="inferred from homology"/>
<organism evidence="4 5">
    <name type="scientific">Dialister micraerophilus UPII 345-E</name>
    <dbReference type="NCBI Taxonomy" id="910314"/>
    <lineage>
        <taxon>Bacteria</taxon>
        <taxon>Bacillati</taxon>
        <taxon>Bacillota</taxon>
        <taxon>Negativicutes</taxon>
        <taxon>Veillonellales</taxon>
        <taxon>Veillonellaceae</taxon>
        <taxon>Dialister</taxon>
    </lineage>
</organism>